<keyword evidence="4" id="KW-1185">Reference proteome</keyword>
<feature type="domain" description="Barstar (barnase inhibitor)" evidence="2">
    <location>
        <begin position="6"/>
        <end position="83"/>
    </location>
</feature>
<sequence>MKMINLSVNFNDINSHSEFHEKFKRLFGFPDFYGKNFHAFIDCLTSLRIPEDGMTTVNIQQDEYILLEVIDINHLQDDLKHDFLLAIQEINNRCTLLGEKASLLLLLSKS</sequence>
<evidence type="ECO:0000313" key="3">
    <source>
        <dbReference type="EMBL" id="MEN0579811.1"/>
    </source>
</evidence>
<proteinExistence type="inferred from homology"/>
<evidence type="ECO:0000259" key="2">
    <source>
        <dbReference type="Pfam" id="PF01337"/>
    </source>
</evidence>
<organism evidence="3 4">
    <name type="scientific">Phytobacter palmae</name>
    <dbReference type="NCBI Taxonomy" id="1855371"/>
    <lineage>
        <taxon>Bacteria</taxon>
        <taxon>Pseudomonadati</taxon>
        <taxon>Pseudomonadota</taxon>
        <taxon>Gammaproteobacteria</taxon>
        <taxon>Enterobacterales</taxon>
        <taxon>Enterobacteriaceae</taxon>
        <taxon>Phytobacter</taxon>
    </lineage>
</organism>
<accession>A0ABU9V574</accession>
<dbReference type="Gene3D" id="3.30.370.10">
    <property type="entry name" value="Barstar-like"/>
    <property type="match status" value="1"/>
</dbReference>
<evidence type="ECO:0000313" key="4">
    <source>
        <dbReference type="Proteomes" id="UP001411173"/>
    </source>
</evidence>
<dbReference type="EMBL" id="JBCIVJ010000009">
    <property type="protein sequence ID" value="MEN0579811.1"/>
    <property type="molecule type" value="Genomic_DNA"/>
</dbReference>
<comment type="caution">
    <text evidence="3">The sequence shown here is derived from an EMBL/GenBank/DDBJ whole genome shotgun (WGS) entry which is preliminary data.</text>
</comment>
<evidence type="ECO:0000256" key="1">
    <source>
        <dbReference type="ARBA" id="ARBA00006845"/>
    </source>
</evidence>
<dbReference type="InterPro" id="IPR000468">
    <property type="entry name" value="Barstar"/>
</dbReference>
<dbReference type="Pfam" id="PF01337">
    <property type="entry name" value="Barstar"/>
    <property type="match status" value="1"/>
</dbReference>
<dbReference type="SUPFAM" id="SSF52038">
    <property type="entry name" value="Barstar-related"/>
    <property type="match status" value="1"/>
</dbReference>
<comment type="similarity">
    <text evidence="1">Belongs to the barstar family.</text>
</comment>
<dbReference type="RefSeq" id="WP_090089382.1">
    <property type="nucleotide sequence ID" value="NZ_JBCIVJ010000009.1"/>
</dbReference>
<protein>
    <submittedName>
        <fullName evidence="3">Barstar family protein</fullName>
    </submittedName>
</protein>
<name>A0ABU9V574_9ENTR</name>
<dbReference type="InterPro" id="IPR035905">
    <property type="entry name" value="Barstar-like_sf"/>
</dbReference>
<reference evidence="3 4" key="1">
    <citation type="submission" date="2024-02" db="EMBL/GenBank/DDBJ databases">
        <title>Whole genome of MDR Enterobacteriaceae from southern Thailand.</title>
        <authorList>
            <person name="Surachat K."/>
        </authorList>
    </citation>
    <scope>NUCLEOTIDE SEQUENCE [LARGE SCALE GENOMIC DNA]</scope>
    <source>
        <strain evidence="3 4">PSU_29</strain>
    </source>
</reference>
<gene>
    <name evidence="3" type="ORF">AAIG39_12445</name>
</gene>
<dbReference type="Proteomes" id="UP001411173">
    <property type="component" value="Unassembled WGS sequence"/>
</dbReference>